<evidence type="ECO:0000313" key="3">
    <source>
        <dbReference type="Proteomes" id="UP000003639"/>
    </source>
</evidence>
<name>A6NVS0_9FIRM</name>
<accession>A6NVS0</accession>
<evidence type="ECO:0000313" key="2">
    <source>
        <dbReference type="EMBL" id="EDM99814.1"/>
    </source>
</evidence>
<dbReference type="EMBL" id="AAXG02000014">
    <property type="protein sequence ID" value="EDM99814.1"/>
    <property type="molecule type" value="Genomic_DNA"/>
</dbReference>
<evidence type="ECO:0000256" key="1">
    <source>
        <dbReference type="SAM" id="MobiDB-lite"/>
    </source>
</evidence>
<proteinExistence type="predicted"/>
<dbReference type="STRING" id="411467.BACCAP_02314"/>
<dbReference type="AlphaFoldDB" id="A6NVS0"/>
<keyword evidence="3" id="KW-1185">Reference proteome</keyword>
<reference evidence="2 3" key="1">
    <citation type="submission" date="2007-04" db="EMBL/GenBank/DDBJ databases">
        <authorList>
            <person name="Fulton L."/>
            <person name="Clifton S."/>
            <person name="Fulton B."/>
            <person name="Xu J."/>
            <person name="Minx P."/>
            <person name="Pepin K.H."/>
            <person name="Johnson M."/>
            <person name="Thiruvilangam P."/>
            <person name="Bhonagiri V."/>
            <person name="Nash W.E."/>
            <person name="Mardis E.R."/>
            <person name="Wilson R.K."/>
        </authorList>
    </citation>
    <scope>NUCLEOTIDE SEQUENCE [LARGE SCALE GENOMIC DNA]</scope>
    <source>
        <strain evidence="2 3">ATCC 29799</strain>
    </source>
</reference>
<dbReference type="Proteomes" id="UP000003639">
    <property type="component" value="Unassembled WGS sequence"/>
</dbReference>
<feature type="region of interest" description="Disordered" evidence="1">
    <location>
        <begin position="16"/>
        <end position="36"/>
    </location>
</feature>
<reference evidence="2 3" key="2">
    <citation type="submission" date="2007-06" db="EMBL/GenBank/DDBJ databases">
        <title>Draft genome sequence of Pseudoflavonifractor capillosus ATCC 29799.</title>
        <authorList>
            <person name="Sudarsanam P."/>
            <person name="Ley R."/>
            <person name="Guruge J."/>
            <person name="Turnbaugh P.J."/>
            <person name="Mahowald M."/>
            <person name="Liep D."/>
            <person name="Gordon J."/>
        </authorList>
    </citation>
    <scope>NUCLEOTIDE SEQUENCE [LARGE SCALE GENOMIC DNA]</scope>
    <source>
        <strain evidence="2 3">ATCC 29799</strain>
    </source>
</reference>
<organism evidence="2 3">
    <name type="scientific">Pseudoflavonifractor capillosus ATCC 29799</name>
    <dbReference type="NCBI Taxonomy" id="411467"/>
    <lineage>
        <taxon>Bacteria</taxon>
        <taxon>Bacillati</taxon>
        <taxon>Bacillota</taxon>
        <taxon>Clostridia</taxon>
        <taxon>Eubacteriales</taxon>
        <taxon>Oscillospiraceae</taxon>
        <taxon>Pseudoflavonifractor</taxon>
    </lineage>
</organism>
<gene>
    <name evidence="2" type="ORF">BACCAP_02314</name>
</gene>
<comment type="caution">
    <text evidence="2">The sequence shown here is derived from an EMBL/GenBank/DDBJ whole genome shotgun (WGS) entry which is preliminary data.</text>
</comment>
<protein>
    <submittedName>
        <fullName evidence="2">Uncharacterized protein</fullName>
    </submittedName>
</protein>
<sequence length="36" mass="4077">MPGLLSEKLFTHNTLGNGGISQRRGEIFLPQSRRHK</sequence>